<dbReference type="STRING" id="1296565.SAMN05660657_04391"/>
<dbReference type="Gene3D" id="3.40.50.300">
    <property type="entry name" value="P-loop containing nucleotide triphosphate hydrolases"/>
    <property type="match status" value="1"/>
</dbReference>
<keyword evidence="2" id="KW-1185">Reference proteome</keyword>
<sequence>MQEKRLHLRASREAALREAAQDDGAGDSWQELDLGPIYESGIVPPQPTITDRGDGRGLFYPGLPNVIFGDSGAGKTALTQWVAAQELMAGHHVYHVDYETNVYVWLSRFDALGVPRAKVLAGYHYYNLSEGQRPPKTFHPDARIVIIDSLTAAIAASGADPNAMDGVETVYRQVVNPFTRAGLAAVVIDHVPHADKKRMVNSTRKKGIVQGAIYRVEGVRGAPFGPGMAGTSALHLFKDNMGGTQVAVEDVVTTFNMASDTKGLNMQCYFARPSATPPLAQLALQAQRQDELKEKRKQDIYEVVAELADNPPTKTDVYKHIGGTYKYFTEVLNEMITTGQVYTFRPKGARSDHYVIDRP</sequence>
<organism evidence="1 2">
    <name type="scientific">Geodermatophilus amargosae</name>
    <dbReference type="NCBI Taxonomy" id="1296565"/>
    <lineage>
        <taxon>Bacteria</taxon>
        <taxon>Bacillati</taxon>
        <taxon>Actinomycetota</taxon>
        <taxon>Actinomycetes</taxon>
        <taxon>Geodermatophilales</taxon>
        <taxon>Geodermatophilaceae</taxon>
        <taxon>Geodermatophilus</taxon>
    </lineage>
</organism>
<dbReference type="SUPFAM" id="SSF52540">
    <property type="entry name" value="P-loop containing nucleoside triphosphate hydrolases"/>
    <property type="match status" value="1"/>
</dbReference>
<dbReference type="AlphaFoldDB" id="A0A1I7CEA0"/>
<evidence type="ECO:0008006" key="3">
    <source>
        <dbReference type="Google" id="ProtNLM"/>
    </source>
</evidence>
<gene>
    <name evidence="1" type="ORF">SAMN05660657_04391</name>
</gene>
<proteinExistence type="predicted"/>
<dbReference type="Proteomes" id="UP000199546">
    <property type="component" value="Unassembled WGS sequence"/>
</dbReference>
<evidence type="ECO:0000313" key="2">
    <source>
        <dbReference type="Proteomes" id="UP000199546"/>
    </source>
</evidence>
<accession>A0A1I7CEA0</accession>
<dbReference type="InterPro" id="IPR027417">
    <property type="entry name" value="P-loop_NTPase"/>
</dbReference>
<dbReference type="EMBL" id="FPBA01000020">
    <property type="protein sequence ID" value="SFT97750.1"/>
    <property type="molecule type" value="Genomic_DNA"/>
</dbReference>
<name>A0A1I7CEA0_9ACTN</name>
<evidence type="ECO:0000313" key="1">
    <source>
        <dbReference type="EMBL" id="SFT97750.1"/>
    </source>
</evidence>
<reference evidence="2" key="1">
    <citation type="submission" date="2016-10" db="EMBL/GenBank/DDBJ databases">
        <authorList>
            <person name="Varghese N."/>
            <person name="Submissions S."/>
        </authorList>
    </citation>
    <scope>NUCLEOTIDE SEQUENCE [LARGE SCALE GENOMIC DNA]</scope>
    <source>
        <strain evidence="2">DSM 46136</strain>
    </source>
</reference>
<protein>
    <recommendedName>
        <fullName evidence="3">AAA domain-containing protein</fullName>
    </recommendedName>
</protein>